<evidence type="ECO:0000313" key="2">
    <source>
        <dbReference type="EMBL" id="TFY75218.1"/>
    </source>
</evidence>
<dbReference type="AlphaFoldDB" id="A0A4Y9ZNW2"/>
<accession>A0A4Y9ZNW2</accession>
<feature type="chain" id="PRO_5021360650" evidence="1">
    <location>
        <begin position="17"/>
        <end position="257"/>
    </location>
</feature>
<dbReference type="Proteomes" id="UP000298061">
    <property type="component" value="Unassembled WGS sequence"/>
</dbReference>
<proteinExistence type="predicted"/>
<organism evidence="2 3">
    <name type="scientific">Hericium alpestre</name>
    <dbReference type="NCBI Taxonomy" id="135208"/>
    <lineage>
        <taxon>Eukaryota</taxon>
        <taxon>Fungi</taxon>
        <taxon>Dikarya</taxon>
        <taxon>Basidiomycota</taxon>
        <taxon>Agaricomycotina</taxon>
        <taxon>Agaricomycetes</taxon>
        <taxon>Russulales</taxon>
        <taxon>Hericiaceae</taxon>
        <taxon>Hericium</taxon>
    </lineage>
</organism>
<keyword evidence="3" id="KW-1185">Reference proteome</keyword>
<protein>
    <submittedName>
        <fullName evidence="2">Uncharacterized protein</fullName>
    </submittedName>
</protein>
<dbReference type="OrthoDB" id="2310204at2759"/>
<feature type="signal peptide" evidence="1">
    <location>
        <begin position="1"/>
        <end position="16"/>
    </location>
</feature>
<evidence type="ECO:0000313" key="3">
    <source>
        <dbReference type="Proteomes" id="UP000298061"/>
    </source>
</evidence>
<gene>
    <name evidence="2" type="ORF">EWM64_g8794</name>
</gene>
<dbReference type="EMBL" id="SFCI01001670">
    <property type="protein sequence ID" value="TFY75218.1"/>
    <property type="molecule type" value="Genomic_DNA"/>
</dbReference>
<evidence type="ECO:0000256" key="1">
    <source>
        <dbReference type="SAM" id="SignalP"/>
    </source>
</evidence>
<comment type="caution">
    <text evidence="2">The sequence shown here is derived from an EMBL/GenBank/DDBJ whole genome shotgun (WGS) entry which is preliminary data.</text>
</comment>
<reference evidence="2 3" key="1">
    <citation type="submission" date="2019-02" db="EMBL/GenBank/DDBJ databases">
        <title>Genome sequencing of the rare red list fungi Hericium alpestre (H. flagellum).</title>
        <authorList>
            <person name="Buettner E."/>
            <person name="Kellner H."/>
        </authorList>
    </citation>
    <scope>NUCLEOTIDE SEQUENCE [LARGE SCALE GENOMIC DNA]</scope>
    <source>
        <strain evidence="2 3">DSM 108284</strain>
    </source>
</reference>
<keyword evidence="1" id="KW-0732">Signal</keyword>
<sequence length="257" mass="28641">MRAVLLALALLAEALALPAHQVAMSQSQLEPAPAEPDVPGGILSGWVDPRNNGGRFLDYTTPRYGEPLNVIISGRSDPFILTEDGFERYAKSIGYSEECLGLHYGNLHEADLGDGEGRRLEMYLVRQYYFPIWGTCWESFAGGHHFRAWKQNGTVANSGAWFIAASKEEHSRKHHKITVNGYNDGRDWLVDNAVAGTYYKGTWWKAEVEFRTLLEPGHEGPSYVSRRFYSANLTAITGVNHGISQDGRVAILTVNRL</sequence>
<name>A0A4Y9ZNW2_9AGAM</name>